<comment type="caution">
    <text evidence="7">The sequence shown here is derived from an EMBL/GenBank/DDBJ whole genome shotgun (WGS) entry which is preliminary data.</text>
</comment>
<evidence type="ECO:0000313" key="8">
    <source>
        <dbReference type="Proteomes" id="UP001454036"/>
    </source>
</evidence>
<dbReference type="InterPro" id="IPR001841">
    <property type="entry name" value="Znf_RING"/>
</dbReference>
<dbReference type="PROSITE" id="PS50089">
    <property type="entry name" value="ZF_RING_2"/>
    <property type="match status" value="1"/>
</dbReference>
<proteinExistence type="predicted"/>
<dbReference type="SMART" id="SM00184">
    <property type="entry name" value="RING"/>
    <property type="match status" value="1"/>
</dbReference>
<accession>A0AAV3P2L9</accession>
<dbReference type="PANTHER" id="PTHR47094">
    <property type="entry name" value="ELFLESS, ISOFORM B"/>
    <property type="match status" value="1"/>
</dbReference>
<dbReference type="InterPro" id="IPR013083">
    <property type="entry name" value="Znf_RING/FYVE/PHD"/>
</dbReference>
<dbReference type="InterPro" id="IPR049627">
    <property type="entry name" value="SLX8"/>
</dbReference>
<evidence type="ECO:0000256" key="2">
    <source>
        <dbReference type="ARBA" id="ARBA00022771"/>
    </source>
</evidence>
<dbReference type="Gene3D" id="3.30.40.10">
    <property type="entry name" value="Zinc/RING finger domain, C3HC4 (zinc finger)"/>
    <property type="match status" value="1"/>
</dbReference>
<dbReference type="SUPFAM" id="SSF57850">
    <property type="entry name" value="RING/U-box"/>
    <property type="match status" value="1"/>
</dbReference>
<evidence type="ECO:0000256" key="1">
    <source>
        <dbReference type="ARBA" id="ARBA00022723"/>
    </source>
</evidence>
<keyword evidence="2 4" id="KW-0863">Zinc-finger</keyword>
<sequence length="208" mass="22570">MSAQDTGAPPNRYTRTRLRRKPMLDLNAACPDSNLGQEGASTDDGIHVEVTRNEVGGVPVPPTPIDLEEVDDDVIILSARAFAEAKNSRTNRGRPIVVDIESGDLAKTYKRRRTGPTLTLKNPDQFINLEGTSSLKSIAPPTPPPPKEPSFSCPVCMGPLVEETSTKCGHIFCKGCIKAATTAQNKCPTCRRKVLMKDLIRVYLPATS</sequence>
<name>A0AAV3P2L9_LITER</name>
<dbReference type="GO" id="GO:0033768">
    <property type="term" value="C:SUMO-targeted ubiquitin ligase complex"/>
    <property type="evidence" value="ECO:0007669"/>
    <property type="project" value="TreeGrafter"/>
</dbReference>
<dbReference type="GO" id="GO:0140082">
    <property type="term" value="F:SUMO-ubiquitin ligase activity"/>
    <property type="evidence" value="ECO:0007669"/>
    <property type="project" value="TreeGrafter"/>
</dbReference>
<dbReference type="GO" id="GO:0032183">
    <property type="term" value="F:SUMO binding"/>
    <property type="evidence" value="ECO:0007669"/>
    <property type="project" value="TreeGrafter"/>
</dbReference>
<dbReference type="AlphaFoldDB" id="A0AAV3P2L9"/>
<dbReference type="Proteomes" id="UP001454036">
    <property type="component" value="Unassembled WGS sequence"/>
</dbReference>
<feature type="region of interest" description="Disordered" evidence="5">
    <location>
        <begin position="1"/>
        <end position="23"/>
    </location>
</feature>
<dbReference type="InterPro" id="IPR017907">
    <property type="entry name" value="Znf_RING_CS"/>
</dbReference>
<evidence type="ECO:0000313" key="7">
    <source>
        <dbReference type="EMBL" id="GAA0145286.1"/>
    </source>
</evidence>
<keyword evidence="1" id="KW-0479">Metal-binding</keyword>
<dbReference type="PROSITE" id="PS00518">
    <property type="entry name" value="ZF_RING_1"/>
    <property type="match status" value="1"/>
</dbReference>
<dbReference type="EMBL" id="BAABME010000759">
    <property type="protein sequence ID" value="GAA0145286.1"/>
    <property type="molecule type" value="Genomic_DNA"/>
</dbReference>
<organism evidence="7 8">
    <name type="scientific">Lithospermum erythrorhizon</name>
    <name type="common">Purple gromwell</name>
    <name type="synonym">Lithospermum officinale var. erythrorhizon</name>
    <dbReference type="NCBI Taxonomy" id="34254"/>
    <lineage>
        <taxon>Eukaryota</taxon>
        <taxon>Viridiplantae</taxon>
        <taxon>Streptophyta</taxon>
        <taxon>Embryophyta</taxon>
        <taxon>Tracheophyta</taxon>
        <taxon>Spermatophyta</taxon>
        <taxon>Magnoliopsida</taxon>
        <taxon>eudicotyledons</taxon>
        <taxon>Gunneridae</taxon>
        <taxon>Pentapetalae</taxon>
        <taxon>asterids</taxon>
        <taxon>lamiids</taxon>
        <taxon>Boraginales</taxon>
        <taxon>Boraginaceae</taxon>
        <taxon>Boraginoideae</taxon>
        <taxon>Lithospermeae</taxon>
        <taxon>Lithospermum</taxon>
    </lineage>
</organism>
<dbReference type="PANTHER" id="PTHR47094:SF1">
    <property type="entry name" value="RING-TYPE E3 UBIQUITIN TRANSFERASE"/>
    <property type="match status" value="1"/>
</dbReference>
<dbReference type="GO" id="GO:0006511">
    <property type="term" value="P:ubiquitin-dependent protein catabolic process"/>
    <property type="evidence" value="ECO:0007669"/>
    <property type="project" value="TreeGrafter"/>
</dbReference>
<evidence type="ECO:0000256" key="4">
    <source>
        <dbReference type="PROSITE-ProRule" id="PRU00175"/>
    </source>
</evidence>
<keyword evidence="3" id="KW-0862">Zinc</keyword>
<keyword evidence="8" id="KW-1185">Reference proteome</keyword>
<dbReference type="GO" id="GO:0061630">
    <property type="term" value="F:ubiquitin protein ligase activity"/>
    <property type="evidence" value="ECO:0007669"/>
    <property type="project" value="InterPro"/>
</dbReference>
<reference evidence="7 8" key="1">
    <citation type="submission" date="2024-01" db="EMBL/GenBank/DDBJ databases">
        <title>The complete chloroplast genome sequence of Lithospermum erythrorhizon: insights into the phylogenetic relationship among Boraginaceae species and the maternal lineages of purple gromwells.</title>
        <authorList>
            <person name="Okada T."/>
            <person name="Watanabe K."/>
        </authorList>
    </citation>
    <scope>NUCLEOTIDE SEQUENCE [LARGE SCALE GENOMIC DNA]</scope>
</reference>
<evidence type="ECO:0000256" key="5">
    <source>
        <dbReference type="SAM" id="MobiDB-lite"/>
    </source>
</evidence>
<gene>
    <name evidence="7" type="ORF">LIER_05516</name>
</gene>
<protein>
    <recommendedName>
        <fullName evidence="6">RING-type domain-containing protein</fullName>
    </recommendedName>
</protein>
<dbReference type="Pfam" id="PF13923">
    <property type="entry name" value="zf-C3HC4_2"/>
    <property type="match status" value="1"/>
</dbReference>
<evidence type="ECO:0000259" key="6">
    <source>
        <dbReference type="PROSITE" id="PS50089"/>
    </source>
</evidence>
<evidence type="ECO:0000256" key="3">
    <source>
        <dbReference type="ARBA" id="ARBA00022833"/>
    </source>
</evidence>
<feature type="domain" description="RING-type" evidence="6">
    <location>
        <begin position="153"/>
        <end position="191"/>
    </location>
</feature>
<dbReference type="GO" id="GO:0008270">
    <property type="term" value="F:zinc ion binding"/>
    <property type="evidence" value="ECO:0007669"/>
    <property type="project" value="UniProtKB-KW"/>
</dbReference>